<sequence>MPPRRRDIASRHVKPRGRGPENGMKHPVMVPYCHGRMPSSSMLGTCILSANTATEKVENKATWTPSVAASSTTQIMETSAITHLIPSDLIISSMPPIMAARNPAPSLAMSARSPSRSMPSGKETMWIPSGIAPVSSAMALRTRSRLKSVCTKSTSKPRSTSR</sequence>
<dbReference type="Gramene" id="LPERR03G29170.1">
    <property type="protein sequence ID" value="LPERR03G29170.1"/>
    <property type="gene ID" value="LPERR03G29170"/>
</dbReference>
<evidence type="ECO:0000313" key="3">
    <source>
        <dbReference type="Proteomes" id="UP000032180"/>
    </source>
</evidence>
<organism evidence="2 3">
    <name type="scientific">Leersia perrieri</name>
    <dbReference type="NCBI Taxonomy" id="77586"/>
    <lineage>
        <taxon>Eukaryota</taxon>
        <taxon>Viridiplantae</taxon>
        <taxon>Streptophyta</taxon>
        <taxon>Embryophyta</taxon>
        <taxon>Tracheophyta</taxon>
        <taxon>Spermatophyta</taxon>
        <taxon>Magnoliopsida</taxon>
        <taxon>Liliopsida</taxon>
        <taxon>Poales</taxon>
        <taxon>Poaceae</taxon>
        <taxon>BOP clade</taxon>
        <taxon>Oryzoideae</taxon>
        <taxon>Oryzeae</taxon>
        <taxon>Oryzinae</taxon>
        <taxon>Leersia</taxon>
    </lineage>
</organism>
<dbReference type="Proteomes" id="UP000032180">
    <property type="component" value="Chromosome 3"/>
</dbReference>
<dbReference type="AlphaFoldDB" id="A0A0D9VZ78"/>
<reference evidence="3" key="2">
    <citation type="submission" date="2013-12" db="EMBL/GenBank/DDBJ databases">
        <authorList>
            <person name="Yu Y."/>
            <person name="Lee S."/>
            <person name="de Baynast K."/>
            <person name="Wissotski M."/>
            <person name="Liu L."/>
            <person name="Talag J."/>
            <person name="Goicoechea J."/>
            <person name="Angelova A."/>
            <person name="Jetty R."/>
            <person name="Kudrna D."/>
            <person name="Golser W."/>
            <person name="Rivera L."/>
            <person name="Zhang J."/>
            <person name="Wing R."/>
        </authorList>
    </citation>
    <scope>NUCLEOTIDE SEQUENCE</scope>
</reference>
<feature type="compositionally biased region" description="Basic and acidic residues" evidence="1">
    <location>
        <begin position="1"/>
        <end position="10"/>
    </location>
</feature>
<accession>A0A0D9VZ78</accession>
<feature type="region of interest" description="Disordered" evidence="1">
    <location>
        <begin position="143"/>
        <end position="162"/>
    </location>
</feature>
<reference evidence="2" key="3">
    <citation type="submission" date="2015-04" db="UniProtKB">
        <authorList>
            <consortium name="EnsemblPlants"/>
        </authorList>
    </citation>
    <scope>IDENTIFICATION</scope>
</reference>
<dbReference type="EnsemblPlants" id="LPERR03G29170.1">
    <property type="protein sequence ID" value="LPERR03G29170.1"/>
    <property type="gene ID" value="LPERR03G29170"/>
</dbReference>
<keyword evidence="3" id="KW-1185">Reference proteome</keyword>
<reference evidence="2 3" key="1">
    <citation type="submission" date="2012-08" db="EMBL/GenBank/DDBJ databases">
        <title>Oryza genome evolution.</title>
        <authorList>
            <person name="Wing R.A."/>
        </authorList>
    </citation>
    <scope>NUCLEOTIDE SEQUENCE</scope>
</reference>
<feature type="compositionally biased region" description="Low complexity" evidence="1">
    <location>
        <begin position="151"/>
        <end position="162"/>
    </location>
</feature>
<name>A0A0D9VZ78_9ORYZ</name>
<dbReference type="HOGENOM" id="CLU_1637848_0_0_1"/>
<evidence type="ECO:0000313" key="2">
    <source>
        <dbReference type="EnsemblPlants" id="LPERR03G29170.1"/>
    </source>
</evidence>
<protein>
    <submittedName>
        <fullName evidence="2">Uncharacterized protein</fullName>
    </submittedName>
</protein>
<proteinExistence type="predicted"/>
<feature type="region of interest" description="Disordered" evidence="1">
    <location>
        <begin position="1"/>
        <end position="27"/>
    </location>
</feature>
<evidence type="ECO:0000256" key="1">
    <source>
        <dbReference type="SAM" id="MobiDB-lite"/>
    </source>
</evidence>